<feature type="domain" description="tRNA-specific 2-thiouridylase MnmA-like central" evidence="11">
    <location>
        <begin position="216"/>
        <end position="271"/>
    </location>
</feature>
<keyword evidence="3 9" id="KW-0819">tRNA processing</keyword>
<dbReference type="GO" id="GO:0005524">
    <property type="term" value="F:ATP binding"/>
    <property type="evidence" value="ECO:0007669"/>
    <property type="project" value="UniProtKB-KW"/>
</dbReference>
<dbReference type="Gene3D" id="2.40.30.10">
    <property type="entry name" value="Translation factors"/>
    <property type="match status" value="1"/>
</dbReference>
<keyword evidence="7" id="KW-1015">Disulfide bond</keyword>
<evidence type="ECO:0000313" key="13">
    <source>
        <dbReference type="Proteomes" id="UP000712007"/>
    </source>
</evidence>
<evidence type="ECO:0000259" key="10">
    <source>
        <dbReference type="Pfam" id="PF20258"/>
    </source>
</evidence>
<feature type="domain" description="tRNA-specific 2-thiouridylase MnmA-like C-terminal" evidence="10">
    <location>
        <begin position="279"/>
        <end position="345"/>
    </location>
</feature>
<dbReference type="InterPro" id="IPR046885">
    <property type="entry name" value="MnmA-like_C"/>
</dbReference>
<evidence type="ECO:0000313" key="12">
    <source>
        <dbReference type="EMBL" id="MBO8439980.1"/>
    </source>
</evidence>
<gene>
    <name evidence="9 12" type="primary">mnmA</name>
    <name evidence="12" type="ORF">IAC51_04940</name>
</gene>
<dbReference type="PANTHER" id="PTHR11933:SF5">
    <property type="entry name" value="MITOCHONDRIAL TRNA-SPECIFIC 2-THIOURIDYLASE 1"/>
    <property type="match status" value="1"/>
</dbReference>
<dbReference type="InterPro" id="IPR046884">
    <property type="entry name" value="MnmA-like_central"/>
</dbReference>
<dbReference type="HAMAP" id="MF_00144">
    <property type="entry name" value="tRNA_thiouridyl_MnmA"/>
    <property type="match status" value="1"/>
</dbReference>
<dbReference type="GO" id="GO:0103016">
    <property type="term" value="F:tRNA-uridine 2-sulfurtransferase activity"/>
    <property type="evidence" value="ECO:0007669"/>
    <property type="project" value="UniProtKB-EC"/>
</dbReference>
<evidence type="ECO:0000256" key="9">
    <source>
        <dbReference type="HAMAP-Rule" id="MF_00144"/>
    </source>
</evidence>
<dbReference type="GO" id="GO:0002143">
    <property type="term" value="P:tRNA wobble position uridine thiolation"/>
    <property type="evidence" value="ECO:0007669"/>
    <property type="project" value="TreeGrafter"/>
</dbReference>
<comment type="subcellular location">
    <subcellularLocation>
        <location evidence="9">Cytoplasm</location>
    </subcellularLocation>
</comment>
<evidence type="ECO:0000256" key="1">
    <source>
        <dbReference type="ARBA" id="ARBA00022555"/>
    </source>
</evidence>
<evidence type="ECO:0000256" key="2">
    <source>
        <dbReference type="ARBA" id="ARBA00022679"/>
    </source>
</evidence>
<keyword evidence="1 9" id="KW-0820">tRNA-binding</keyword>
<comment type="function">
    <text evidence="9">Catalyzes the 2-thiolation of uridine at the wobble position (U34) of tRNA, leading to the formation of s(2)U34.</text>
</comment>
<evidence type="ECO:0000256" key="7">
    <source>
        <dbReference type="ARBA" id="ARBA00023157"/>
    </source>
</evidence>
<feature type="active site" description="Cysteine persulfide intermediate" evidence="9">
    <location>
        <position position="196"/>
    </location>
</feature>
<keyword evidence="2 9" id="KW-0808">Transferase</keyword>
<feature type="site" description="Interaction with tRNA" evidence="9">
    <location>
        <position position="337"/>
    </location>
</feature>
<dbReference type="Pfam" id="PF20258">
    <property type="entry name" value="tRNA_Me_trans_C"/>
    <property type="match status" value="1"/>
</dbReference>
<dbReference type="SUPFAM" id="SSF52402">
    <property type="entry name" value="Adenine nucleotide alpha hydrolases-like"/>
    <property type="match status" value="1"/>
</dbReference>
<dbReference type="Gene3D" id="3.40.50.620">
    <property type="entry name" value="HUPs"/>
    <property type="match status" value="1"/>
</dbReference>
<dbReference type="AlphaFoldDB" id="A0A940IES1"/>
<evidence type="ECO:0000256" key="8">
    <source>
        <dbReference type="ARBA" id="ARBA00051542"/>
    </source>
</evidence>
<dbReference type="CDD" id="cd01998">
    <property type="entry name" value="MnmA_TRMU-like"/>
    <property type="match status" value="1"/>
</dbReference>
<dbReference type="Proteomes" id="UP000712007">
    <property type="component" value="Unassembled WGS sequence"/>
</dbReference>
<keyword evidence="4 9" id="KW-0547">Nucleotide-binding</keyword>
<reference evidence="12" key="1">
    <citation type="submission" date="2020-10" db="EMBL/GenBank/DDBJ databases">
        <authorList>
            <person name="Gilroy R."/>
        </authorList>
    </citation>
    <scope>NUCLEOTIDE SEQUENCE</scope>
    <source>
        <strain evidence="12">3924</strain>
    </source>
</reference>
<feature type="site" description="Interaction with tRNA" evidence="9">
    <location>
        <position position="123"/>
    </location>
</feature>
<comment type="catalytic activity">
    <reaction evidence="8 9">
        <text>S-sulfanyl-L-cysteinyl-[protein] + uridine(34) in tRNA + AH2 + ATP = 2-thiouridine(34) in tRNA + L-cysteinyl-[protein] + A + AMP + diphosphate + H(+)</text>
        <dbReference type="Rhea" id="RHEA:47032"/>
        <dbReference type="Rhea" id="RHEA-COMP:10131"/>
        <dbReference type="Rhea" id="RHEA-COMP:11726"/>
        <dbReference type="Rhea" id="RHEA-COMP:11727"/>
        <dbReference type="Rhea" id="RHEA-COMP:11728"/>
        <dbReference type="ChEBI" id="CHEBI:13193"/>
        <dbReference type="ChEBI" id="CHEBI:15378"/>
        <dbReference type="ChEBI" id="CHEBI:17499"/>
        <dbReference type="ChEBI" id="CHEBI:29950"/>
        <dbReference type="ChEBI" id="CHEBI:30616"/>
        <dbReference type="ChEBI" id="CHEBI:33019"/>
        <dbReference type="ChEBI" id="CHEBI:61963"/>
        <dbReference type="ChEBI" id="CHEBI:65315"/>
        <dbReference type="ChEBI" id="CHEBI:87170"/>
        <dbReference type="ChEBI" id="CHEBI:456215"/>
        <dbReference type="EC" id="2.8.1.13"/>
    </reaction>
</comment>
<name>A0A940IES1_9BACT</name>
<evidence type="ECO:0000256" key="4">
    <source>
        <dbReference type="ARBA" id="ARBA00022741"/>
    </source>
</evidence>
<proteinExistence type="inferred from homology"/>
<evidence type="ECO:0000256" key="3">
    <source>
        <dbReference type="ARBA" id="ARBA00022694"/>
    </source>
</evidence>
<dbReference type="Pfam" id="PF03054">
    <property type="entry name" value="tRNA_Me_trans"/>
    <property type="match status" value="1"/>
</dbReference>
<evidence type="ECO:0000256" key="5">
    <source>
        <dbReference type="ARBA" id="ARBA00022840"/>
    </source>
</evidence>
<organism evidence="12 13">
    <name type="scientific">Candidatus Aphodosoma intestinipullorum</name>
    <dbReference type="NCBI Taxonomy" id="2840674"/>
    <lineage>
        <taxon>Bacteria</taxon>
        <taxon>Pseudomonadati</taxon>
        <taxon>Bacteroidota</taxon>
        <taxon>Bacteroidia</taxon>
        <taxon>Bacteroidales</taxon>
        <taxon>Candidatus Aphodosoma</taxon>
    </lineage>
</organism>
<dbReference type="GO" id="GO:0000049">
    <property type="term" value="F:tRNA binding"/>
    <property type="evidence" value="ECO:0007669"/>
    <property type="project" value="UniProtKB-KW"/>
</dbReference>
<comment type="similarity">
    <text evidence="9">Belongs to the MnmA/TRMU family.</text>
</comment>
<dbReference type="InterPro" id="IPR004506">
    <property type="entry name" value="MnmA-like"/>
</dbReference>
<feature type="active site" description="Nucleophile" evidence="9">
    <location>
        <position position="98"/>
    </location>
</feature>
<dbReference type="Pfam" id="PF20259">
    <property type="entry name" value="tRNA_Me_trans_M"/>
    <property type="match status" value="1"/>
</dbReference>
<dbReference type="NCBIfam" id="TIGR00420">
    <property type="entry name" value="trmU"/>
    <property type="match status" value="1"/>
</dbReference>
<reference evidence="12" key="2">
    <citation type="journal article" date="2021" name="PeerJ">
        <title>Extensive microbial diversity within the chicken gut microbiome revealed by metagenomics and culture.</title>
        <authorList>
            <person name="Gilroy R."/>
            <person name="Ravi A."/>
            <person name="Getino M."/>
            <person name="Pursley I."/>
            <person name="Horton D.L."/>
            <person name="Alikhan N.F."/>
            <person name="Baker D."/>
            <person name="Gharbi K."/>
            <person name="Hall N."/>
            <person name="Watson M."/>
            <person name="Adriaenssens E.M."/>
            <person name="Foster-Nyarko E."/>
            <person name="Jarju S."/>
            <person name="Secka A."/>
            <person name="Antonio M."/>
            <person name="Oren A."/>
            <person name="Chaudhuri R.R."/>
            <person name="La Ragione R."/>
            <person name="Hildebrand F."/>
            <person name="Pallen M.J."/>
        </authorList>
    </citation>
    <scope>NUCLEOTIDE SEQUENCE</scope>
    <source>
        <strain evidence="12">3924</strain>
    </source>
</reference>
<keyword evidence="5 9" id="KW-0067">ATP-binding</keyword>
<dbReference type="FunFam" id="2.30.30.280:FF:000001">
    <property type="entry name" value="tRNA-specific 2-thiouridylase MnmA"/>
    <property type="match status" value="1"/>
</dbReference>
<evidence type="ECO:0000259" key="11">
    <source>
        <dbReference type="Pfam" id="PF20259"/>
    </source>
</evidence>
<evidence type="ECO:0000256" key="6">
    <source>
        <dbReference type="ARBA" id="ARBA00022884"/>
    </source>
</evidence>
<keyword evidence="6 9" id="KW-0694">RNA-binding</keyword>
<dbReference type="NCBIfam" id="NF001138">
    <property type="entry name" value="PRK00143.1"/>
    <property type="match status" value="1"/>
</dbReference>
<feature type="region of interest" description="Interaction with tRNA" evidence="9">
    <location>
        <begin position="145"/>
        <end position="147"/>
    </location>
</feature>
<dbReference type="GO" id="GO:0005737">
    <property type="term" value="C:cytoplasm"/>
    <property type="evidence" value="ECO:0007669"/>
    <property type="project" value="UniProtKB-SubCell"/>
</dbReference>
<feature type="region of interest" description="Interaction with tRNA" evidence="9">
    <location>
        <begin position="305"/>
        <end position="306"/>
    </location>
</feature>
<dbReference type="InterPro" id="IPR014729">
    <property type="entry name" value="Rossmann-like_a/b/a_fold"/>
</dbReference>
<sequence>MAMSGGIDSSVAAILLKEQGYELVGATYRTFDGISRECLAKEKGCCSVDSIMEARRMAHDMGFEHHIIDLRQTFRESVIADFIDEYLHGRTPNPCVVCNSEIKWGKLQQVADSLGCDYIATGHYARISTDETGRFFLRKGVDAHKDQTYFLWRLTQENLSRTLFPLGEMTKAEVRAVAAAHGYVKLSRKSESQEICFIPDNDYRHFLASNVESYAERYGEGYFVDTDGNVLGRHKGYPNYTIGQRKGLGIALGRPVYVVRIEPKTNRVVLGEREDLLSRSCRIKRVNMMKMADFIDGMEVMAKMRYKSRPGLATIWHDGDGIRVDFREPMESVTPGQSAVLYGGDGWQDVLCAGVIC</sequence>
<feature type="binding site" evidence="9">
    <location>
        <begin position="2"/>
        <end position="9"/>
    </location>
    <ligand>
        <name>ATP</name>
        <dbReference type="ChEBI" id="CHEBI:30616"/>
    </ligand>
</feature>
<dbReference type="EC" id="2.8.1.13" evidence="9"/>
<protein>
    <recommendedName>
        <fullName evidence="9">tRNA-specific 2-thiouridylase MnmA</fullName>
        <ecNumber evidence="9">2.8.1.13</ecNumber>
    </recommendedName>
</protein>
<comment type="caution">
    <text evidence="12">The sequence shown here is derived from an EMBL/GenBank/DDBJ whole genome shotgun (WGS) entry which is preliminary data.</text>
</comment>
<keyword evidence="9" id="KW-0963">Cytoplasm</keyword>
<dbReference type="PANTHER" id="PTHR11933">
    <property type="entry name" value="TRNA 5-METHYLAMINOMETHYL-2-THIOURIDYLATE -METHYLTRANSFERASE"/>
    <property type="match status" value="1"/>
</dbReference>
<feature type="binding site" evidence="9">
    <location>
        <position position="122"/>
    </location>
    <ligand>
        <name>ATP</name>
        <dbReference type="ChEBI" id="CHEBI:30616"/>
    </ligand>
</feature>
<comment type="caution">
    <text evidence="9">Lacks conserved residue(s) required for the propagation of feature annotation.</text>
</comment>
<accession>A0A940IES1</accession>
<dbReference type="EMBL" id="JADIMV010000083">
    <property type="protein sequence ID" value="MBO8439980.1"/>
    <property type="molecule type" value="Genomic_DNA"/>
</dbReference>
<dbReference type="InterPro" id="IPR023382">
    <property type="entry name" value="MnmA-like_central_sf"/>
</dbReference>
<dbReference type="Gene3D" id="2.30.30.280">
    <property type="entry name" value="Adenine nucleotide alpha hydrolases-like domains"/>
    <property type="match status" value="1"/>
</dbReference>